<dbReference type="OrthoDB" id="9790893at2"/>
<dbReference type="EMBL" id="LKTS01000023">
    <property type="protein sequence ID" value="PKD18253.1"/>
    <property type="molecule type" value="Genomic_DNA"/>
</dbReference>
<dbReference type="NCBIfam" id="NF003678">
    <property type="entry name" value="PRK05305.1-2"/>
    <property type="match status" value="1"/>
</dbReference>
<comment type="function">
    <text evidence="11">Catalyzes the formation of phosphatidylethanolamine (PtdEtn) from phosphatidylserine (PtdSer).</text>
</comment>
<dbReference type="UniPathway" id="UPA00558">
    <property type="reaction ID" value="UER00616"/>
</dbReference>
<evidence type="ECO:0000256" key="12">
    <source>
        <dbReference type="SAM" id="Phobius"/>
    </source>
</evidence>
<evidence type="ECO:0000313" key="13">
    <source>
        <dbReference type="EMBL" id="PKD18253.1"/>
    </source>
</evidence>
<keyword evidence="10 11" id="KW-0670">Pyruvate</keyword>
<comment type="subcellular location">
    <subcellularLocation>
        <location evidence="11">Cell membrane</location>
        <topology evidence="11">Peripheral membrane protein</topology>
    </subcellularLocation>
</comment>
<comment type="PTM">
    <text evidence="11">Is synthesized initially as an inactive proenzyme. Formation of the active enzyme involves a self-maturation process in which the active site pyruvoyl group is generated from an internal serine residue via an autocatalytic post-translational modification. Two non-identical subunits are generated from the proenzyme in this reaction, and the pyruvate is formed at the N-terminus of the alpha chain, which is derived from the carboxyl end of the proenzyme. The post-translation cleavage follows an unusual pathway, termed non-hydrolytic serinolysis, in which the side chain hydroxyl group of the serine supplies its oxygen atom to form the C-terminus of the beta chain, while the remainder of the serine residue undergoes an oxidative deamination to produce ammonia and the pyruvoyl prosthetic group on the alpha chain.</text>
</comment>
<proteinExistence type="inferred from homology"/>
<feature type="active site" description="Schiff-base intermediate with substrate; via pyruvic acid" evidence="11">
    <location>
        <position position="186"/>
    </location>
</feature>
<dbReference type="InterPro" id="IPR033175">
    <property type="entry name" value="PSD-A"/>
</dbReference>
<comment type="similarity">
    <text evidence="11">Belongs to the phosphatidylserine decarboxylase family. PSD-A subfamily.</text>
</comment>
<dbReference type="Pfam" id="PF02666">
    <property type="entry name" value="PS_Dcarbxylase"/>
    <property type="match status" value="1"/>
</dbReference>
<evidence type="ECO:0000256" key="9">
    <source>
        <dbReference type="ARBA" id="ARBA00023264"/>
    </source>
</evidence>
<dbReference type="HAMAP" id="MF_00664">
    <property type="entry name" value="PS_decarb_PSD_A"/>
    <property type="match status" value="1"/>
</dbReference>
<feature type="modified residue" description="Pyruvic acid (Ser); by autocatalysis" evidence="11">
    <location>
        <position position="186"/>
    </location>
</feature>
<comment type="caution">
    <text evidence="13">The sequence shown here is derived from an EMBL/GenBank/DDBJ whole genome shotgun (WGS) entry which is preliminary data.</text>
</comment>
<comment type="catalytic activity">
    <reaction evidence="11">
        <text>a 1,2-diacyl-sn-glycero-3-phospho-L-serine + H(+) = a 1,2-diacyl-sn-glycero-3-phosphoethanolamine + CO2</text>
        <dbReference type="Rhea" id="RHEA:20828"/>
        <dbReference type="ChEBI" id="CHEBI:15378"/>
        <dbReference type="ChEBI" id="CHEBI:16526"/>
        <dbReference type="ChEBI" id="CHEBI:57262"/>
        <dbReference type="ChEBI" id="CHEBI:64612"/>
        <dbReference type="EC" id="4.1.1.65"/>
    </reaction>
</comment>
<keyword evidence="12" id="KW-1133">Transmembrane helix</keyword>
<evidence type="ECO:0000256" key="10">
    <source>
        <dbReference type="ARBA" id="ARBA00023317"/>
    </source>
</evidence>
<dbReference type="GO" id="GO:0006646">
    <property type="term" value="P:phosphatidylethanolamine biosynthetic process"/>
    <property type="evidence" value="ECO:0007669"/>
    <property type="project" value="UniProtKB-UniRule"/>
</dbReference>
<keyword evidence="1 11" id="KW-1003">Cell membrane</keyword>
<evidence type="ECO:0000256" key="3">
    <source>
        <dbReference type="ARBA" id="ARBA00022793"/>
    </source>
</evidence>
<feature type="chain" id="PRO_5023348684" description="Phosphatidylserine decarboxylase beta chain" evidence="11">
    <location>
        <begin position="1"/>
        <end position="185"/>
    </location>
</feature>
<feature type="transmembrane region" description="Helical" evidence="12">
    <location>
        <begin position="31"/>
        <end position="52"/>
    </location>
</feature>
<evidence type="ECO:0000256" key="8">
    <source>
        <dbReference type="ARBA" id="ARBA00023239"/>
    </source>
</evidence>
<reference evidence="13 14" key="1">
    <citation type="submission" date="2015-10" db="EMBL/GenBank/DDBJ databases">
        <title>Draft genome sequence of Salegentibacter salinarum KCTC 12975.</title>
        <authorList>
            <person name="Lin W."/>
            <person name="Zheng Q."/>
        </authorList>
    </citation>
    <scope>NUCLEOTIDE SEQUENCE [LARGE SCALE GENOMIC DNA]</scope>
    <source>
        <strain evidence="13 14">KCTC 12975</strain>
    </source>
</reference>
<comment type="subunit">
    <text evidence="11">Heterodimer of a large membrane-associated beta subunit and a small pyruvoyl-containing alpha subunit.</text>
</comment>
<dbReference type="InterPro" id="IPR003817">
    <property type="entry name" value="PS_Dcarbxylase"/>
</dbReference>
<dbReference type="EC" id="4.1.1.65" evidence="11"/>
<dbReference type="GO" id="GO:0005886">
    <property type="term" value="C:plasma membrane"/>
    <property type="evidence" value="ECO:0007669"/>
    <property type="project" value="UniProtKB-SubCell"/>
</dbReference>
<protein>
    <recommendedName>
        <fullName evidence="11">Phosphatidylserine decarboxylase proenzyme</fullName>
        <ecNumber evidence="11">4.1.1.65</ecNumber>
    </recommendedName>
    <component>
        <recommendedName>
            <fullName evidence="11">Phosphatidylserine decarboxylase alpha chain</fullName>
        </recommendedName>
    </component>
    <component>
        <recommendedName>
            <fullName evidence="11">Phosphatidylserine decarboxylase beta chain</fullName>
        </recommendedName>
    </component>
</protein>
<evidence type="ECO:0000313" key="14">
    <source>
        <dbReference type="Proteomes" id="UP000232673"/>
    </source>
</evidence>
<evidence type="ECO:0000256" key="1">
    <source>
        <dbReference type="ARBA" id="ARBA00022475"/>
    </source>
</evidence>
<keyword evidence="5 11" id="KW-0472">Membrane</keyword>
<keyword evidence="9 11" id="KW-1208">Phospholipid metabolism</keyword>
<comment type="cofactor">
    <cofactor evidence="11">
        <name>pyruvate</name>
        <dbReference type="ChEBI" id="CHEBI:15361"/>
    </cofactor>
    <text evidence="11">Binds 1 pyruvoyl group covalently per subunit.</text>
</comment>
<keyword evidence="8 11" id="KW-0456">Lyase</keyword>
<evidence type="ECO:0000256" key="2">
    <source>
        <dbReference type="ARBA" id="ARBA00022516"/>
    </source>
</evidence>
<keyword evidence="6 11" id="KW-0865">Zymogen</keyword>
<evidence type="ECO:0000256" key="6">
    <source>
        <dbReference type="ARBA" id="ARBA00023145"/>
    </source>
</evidence>
<dbReference type="STRING" id="447422.SAMN05660903_00741"/>
<feature type="site" description="Cleavage (non-hydrolytic); by autocatalysis" evidence="11">
    <location>
        <begin position="185"/>
        <end position="186"/>
    </location>
</feature>
<dbReference type="AlphaFoldDB" id="A0A2N0TU31"/>
<dbReference type="RefSeq" id="WP_079711885.1">
    <property type="nucleotide sequence ID" value="NZ_FUZC01000002.1"/>
</dbReference>
<evidence type="ECO:0000256" key="4">
    <source>
        <dbReference type="ARBA" id="ARBA00023098"/>
    </source>
</evidence>
<keyword evidence="12" id="KW-0812">Transmembrane</keyword>
<feature type="chain" id="PRO_5023348683" description="Phosphatidylserine decarboxylase alpha chain" evidence="11">
    <location>
        <begin position="186"/>
        <end position="218"/>
    </location>
</feature>
<dbReference type="GO" id="GO:0004609">
    <property type="term" value="F:phosphatidylserine decarboxylase activity"/>
    <property type="evidence" value="ECO:0007669"/>
    <property type="project" value="UniProtKB-UniRule"/>
</dbReference>
<keyword evidence="14" id="KW-1185">Reference proteome</keyword>
<accession>A0A2N0TU31</accession>
<organism evidence="13 14">
    <name type="scientific">Salegentibacter salinarum</name>
    <dbReference type="NCBI Taxonomy" id="447422"/>
    <lineage>
        <taxon>Bacteria</taxon>
        <taxon>Pseudomonadati</taxon>
        <taxon>Bacteroidota</taxon>
        <taxon>Flavobacteriia</taxon>
        <taxon>Flavobacteriales</taxon>
        <taxon>Flavobacteriaceae</taxon>
        <taxon>Salegentibacter</taxon>
    </lineage>
</organism>
<feature type="transmembrane region" description="Helical" evidence="12">
    <location>
        <begin position="7"/>
        <end position="25"/>
    </location>
</feature>
<keyword evidence="3 11" id="KW-0210">Decarboxylase</keyword>
<evidence type="ECO:0000256" key="7">
    <source>
        <dbReference type="ARBA" id="ARBA00023209"/>
    </source>
</evidence>
<gene>
    <name evidence="11" type="primary">psd</name>
    <name evidence="13" type="ORF">APR41_03635</name>
</gene>
<keyword evidence="7 11" id="KW-0594">Phospholipid biosynthesis</keyword>
<dbReference type="Proteomes" id="UP000232673">
    <property type="component" value="Unassembled WGS sequence"/>
</dbReference>
<comment type="pathway">
    <text evidence="11">Phospholipid metabolism; phosphatidylethanolamine biosynthesis; phosphatidylethanolamine from CDP-diacylglycerol: step 2/2.</text>
</comment>
<dbReference type="PANTHER" id="PTHR35809:SF1">
    <property type="entry name" value="ARCHAETIDYLSERINE DECARBOXYLASE PROENZYME-RELATED"/>
    <property type="match status" value="1"/>
</dbReference>
<name>A0A2N0TU31_9FLAO</name>
<evidence type="ECO:0000256" key="5">
    <source>
        <dbReference type="ARBA" id="ARBA00023136"/>
    </source>
</evidence>
<keyword evidence="4 11" id="KW-0443">Lipid metabolism</keyword>
<evidence type="ECO:0000256" key="11">
    <source>
        <dbReference type="HAMAP-Rule" id="MF_00664"/>
    </source>
</evidence>
<dbReference type="PANTHER" id="PTHR35809">
    <property type="entry name" value="ARCHAETIDYLSERINE DECARBOXYLASE PROENZYME-RELATED"/>
    <property type="match status" value="1"/>
</dbReference>
<sequence length="218" mass="24563">MFHKEGYKIMGWAALLLITINVVSYSLINTYWIKFAILVATIILFFLIIQFFRNPKRNTVLNDAHVVAPVDGKVVAIEEVEEKEYFKDKRLQVSIFMSPINVHVTRHPIGGKVKYSKYHPGKFLVAWHPKSSEENERTTVVVANEKAGEVLYRQIAGAMAKRIVNYAEVGNEVIQGSDSGFIKFGSRVDVFLPLNTPISVKLNQKVKGGLSVIAKIDE</sequence>
<keyword evidence="2 11" id="KW-0444">Lipid biosynthesis</keyword>